<feature type="domain" description="HTH lysR-type" evidence="5">
    <location>
        <begin position="1"/>
        <end position="58"/>
    </location>
</feature>
<dbReference type="GO" id="GO:0003700">
    <property type="term" value="F:DNA-binding transcription factor activity"/>
    <property type="evidence" value="ECO:0007669"/>
    <property type="project" value="InterPro"/>
</dbReference>
<proteinExistence type="inferred from homology"/>
<protein>
    <submittedName>
        <fullName evidence="6">DNA-binding transcriptional regulator, LysR family</fullName>
    </submittedName>
</protein>
<dbReference type="SUPFAM" id="SSF53850">
    <property type="entry name" value="Periplasmic binding protein-like II"/>
    <property type="match status" value="1"/>
</dbReference>
<evidence type="ECO:0000256" key="1">
    <source>
        <dbReference type="ARBA" id="ARBA00009437"/>
    </source>
</evidence>
<evidence type="ECO:0000259" key="5">
    <source>
        <dbReference type="PROSITE" id="PS50931"/>
    </source>
</evidence>
<dbReference type="InterPro" id="IPR005119">
    <property type="entry name" value="LysR_subst-bd"/>
</dbReference>
<dbReference type="InterPro" id="IPR000847">
    <property type="entry name" value="LysR_HTH_N"/>
</dbReference>
<comment type="similarity">
    <text evidence="1">Belongs to the LysR transcriptional regulatory family.</text>
</comment>
<gene>
    <name evidence="6" type="ORF">SAMN05421503_2796</name>
</gene>
<dbReference type="EMBL" id="OBEK01000004">
    <property type="protein sequence ID" value="SNZ15915.1"/>
    <property type="molecule type" value="Genomic_DNA"/>
</dbReference>
<dbReference type="CDD" id="cd05466">
    <property type="entry name" value="PBP2_LTTR_substrate"/>
    <property type="match status" value="1"/>
</dbReference>
<evidence type="ECO:0000256" key="4">
    <source>
        <dbReference type="ARBA" id="ARBA00023163"/>
    </source>
</evidence>
<evidence type="ECO:0000313" key="7">
    <source>
        <dbReference type="Proteomes" id="UP000219356"/>
    </source>
</evidence>
<dbReference type="Pfam" id="PF03466">
    <property type="entry name" value="LysR_substrate"/>
    <property type="match status" value="1"/>
</dbReference>
<accession>A0A285P2G1</accession>
<dbReference type="PANTHER" id="PTHR30419">
    <property type="entry name" value="HTH-TYPE TRANSCRIPTIONAL REGULATOR YBHD"/>
    <property type="match status" value="1"/>
</dbReference>
<keyword evidence="7" id="KW-1185">Reference proteome</keyword>
<dbReference type="RefSeq" id="WP_097043032.1">
    <property type="nucleotide sequence ID" value="NZ_OBEK01000004.1"/>
</dbReference>
<dbReference type="InterPro" id="IPR036390">
    <property type="entry name" value="WH_DNA-bd_sf"/>
</dbReference>
<sequence length="299" mass="33831">MNITQLQYLVDVGELGSFTEVAKKNLMTVPAISLSITQLETELDVLLFTRSRKGVVPTAEGKKVIQYAVSVLKTIDRLKNDIAVSKNNQYGNIVIAAIPGLVSQIINNTLEFRESFPYVNVQVVEEDTAAVLEQVKNSHADMGFVSLGSNNHDVALEWEPIKRVEVVLAVNKSSLLRFNNKISLDQIINEMHESIVLYNDPYLKKIADDLFPDNLRNRIALTTNNGDVLLQMVLQRNAITITNDYIIQALPAHLRDEVVTISINEYFTLSNYLWRVTRKNEKCAEMVDQFTEHLLQDLK</sequence>
<evidence type="ECO:0000256" key="2">
    <source>
        <dbReference type="ARBA" id="ARBA00023015"/>
    </source>
</evidence>
<dbReference type="AlphaFoldDB" id="A0A285P2G1"/>
<dbReference type="PANTHER" id="PTHR30419:SF8">
    <property type="entry name" value="NITROGEN ASSIMILATION TRANSCRIPTIONAL ACTIVATOR-RELATED"/>
    <property type="match status" value="1"/>
</dbReference>
<dbReference type="InterPro" id="IPR050950">
    <property type="entry name" value="HTH-type_LysR_regulators"/>
</dbReference>
<name>A0A285P2G1_9BACI</name>
<keyword evidence="2" id="KW-0805">Transcription regulation</keyword>
<dbReference type="PROSITE" id="PS50931">
    <property type="entry name" value="HTH_LYSR"/>
    <property type="match status" value="1"/>
</dbReference>
<dbReference type="GO" id="GO:0003677">
    <property type="term" value="F:DNA binding"/>
    <property type="evidence" value="ECO:0007669"/>
    <property type="project" value="UniProtKB-KW"/>
</dbReference>
<evidence type="ECO:0000313" key="6">
    <source>
        <dbReference type="EMBL" id="SNZ15915.1"/>
    </source>
</evidence>
<dbReference type="Proteomes" id="UP000219356">
    <property type="component" value="Unassembled WGS sequence"/>
</dbReference>
<organism evidence="6 7">
    <name type="scientific">Terribacillus aidingensis</name>
    <dbReference type="NCBI Taxonomy" id="586416"/>
    <lineage>
        <taxon>Bacteria</taxon>
        <taxon>Bacillati</taxon>
        <taxon>Bacillota</taxon>
        <taxon>Bacilli</taxon>
        <taxon>Bacillales</taxon>
        <taxon>Bacillaceae</taxon>
        <taxon>Terribacillus</taxon>
    </lineage>
</organism>
<dbReference type="Pfam" id="PF00126">
    <property type="entry name" value="HTH_1"/>
    <property type="match status" value="1"/>
</dbReference>
<dbReference type="GO" id="GO:0005829">
    <property type="term" value="C:cytosol"/>
    <property type="evidence" value="ECO:0007669"/>
    <property type="project" value="TreeGrafter"/>
</dbReference>
<keyword evidence="4" id="KW-0804">Transcription</keyword>
<dbReference type="OrthoDB" id="9803735at2"/>
<reference evidence="7" key="1">
    <citation type="submission" date="2017-09" db="EMBL/GenBank/DDBJ databases">
        <authorList>
            <person name="Varghese N."/>
            <person name="Submissions S."/>
        </authorList>
    </citation>
    <scope>NUCLEOTIDE SEQUENCE [LARGE SCALE GENOMIC DNA]</scope>
    <source>
        <strain evidence="7">CGMCC 1.8913</strain>
    </source>
</reference>
<dbReference type="Gene3D" id="3.40.190.290">
    <property type="match status" value="1"/>
</dbReference>
<dbReference type="SUPFAM" id="SSF46785">
    <property type="entry name" value="Winged helix' DNA-binding domain"/>
    <property type="match status" value="1"/>
</dbReference>
<dbReference type="InterPro" id="IPR036388">
    <property type="entry name" value="WH-like_DNA-bd_sf"/>
</dbReference>
<evidence type="ECO:0000256" key="3">
    <source>
        <dbReference type="ARBA" id="ARBA00023125"/>
    </source>
</evidence>
<dbReference type="Gene3D" id="1.10.10.10">
    <property type="entry name" value="Winged helix-like DNA-binding domain superfamily/Winged helix DNA-binding domain"/>
    <property type="match status" value="1"/>
</dbReference>
<keyword evidence="3 6" id="KW-0238">DNA-binding</keyword>